<proteinExistence type="predicted"/>
<dbReference type="RefSeq" id="WP_279727988.1">
    <property type="nucleotide sequence ID" value="NZ_JAOCKX010000001.1"/>
</dbReference>
<evidence type="ECO:0000313" key="2">
    <source>
        <dbReference type="EMBL" id="MDH2129568.1"/>
    </source>
</evidence>
<dbReference type="AlphaFoldDB" id="A0AA43B812"/>
<reference evidence="2" key="1">
    <citation type="submission" date="2022-09" db="EMBL/GenBank/DDBJ databases">
        <title>Intensive care unit water sources are persistently colonized with multi-drug resistant bacteria and are the site of extensive horizontal gene transfer of antibiotic resistance genes.</title>
        <authorList>
            <person name="Diorio-Toth L."/>
        </authorList>
    </citation>
    <scope>NUCLEOTIDE SEQUENCE</scope>
    <source>
        <strain evidence="2">GD03659</strain>
    </source>
</reference>
<name>A0AA43B812_SPHYA</name>
<evidence type="ECO:0000256" key="1">
    <source>
        <dbReference type="SAM" id="MobiDB-lite"/>
    </source>
</evidence>
<evidence type="ECO:0000313" key="3">
    <source>
        <dbReference type="Proteomes" id="UP001162318"/>
    </source>
</evidence>
<feature type="compositionally biased region" description="Low complexity" evidence="1">
    <location>
        <begin position="28"/>
        <end position="37"/>
    </location>
</feature>
<sequence length="391" mass="42253">MATLPASPRPPVALVPEPSIRGSSSTCRAARASPANRSSRRPDFASRRSADLASDPAGDLAGRAVGLSPDVPAIFDAPLAPHHRVIGRWAAPRTQDAGACTRLEARRHIEAVFDAAVREILDPIDIVDLRIAVLNSEADGPPAIAIICDSMGQLDLGWIETGDAPTAWRAAAYRALEQTLGRVLPVFSYQDLFDEMSMYYWEGEIDDEAARRSLIECHGADAEDLDGHMLPSQMNERRPGWMIAANAAPLSRLPAALRRKLADVRAAQEVLSTLSPEAGAWHFDFEIASAYLPGIEECASLPPLTLVPFVPFARELDDVMRSGMEMGFMDIAGICPLPDVACIDDWFASLRLGAQFLLTVQNLVRFDPPKARSLPCPTIAPTSKRAAAVSS</sequence>
<feature type="region of interest" description="Disordered" evidence="1">
    <location>
        <begin position="1"/>
        <end position="57"/>
    </location>
</feature>
<feature type="compositionally biased region" description="Basic and acidic residues" evidence="1">
    <location>
        <begin position="40"/>
        <end position="50"/>
    </location>
</feature>
<dbReference type="Proteomes" id="UP001162318">
    <property type="component" value="Unassembled WGS sequence"/>
</dbReference>
<organism evidence="2 3">
    <name type="scientific">Sphingobium yanoikuyae</name>
    <name type="common">Sphingomonas yanoikuyae</name>
    <dbReference type="NCBI Taxonomy" id="13690"/>
    <lineage>
        <taxon>Bacteria</taxon>
        <taxon>Pseudomonadati</taxon>
        <taxon>Pseudomonadota</taxon>
        <taxon>Alphaproteobacteria</taxon>
        <taxon>Sphingomonadales</taxon>
        <taxon>Sphingomonadaceae</taxon>
        <taxon>Sphingobium</taxon>
    </lineage>
</organism>
<comment type="caution">
    <text evidence="2">The sequence shown here is derived from an EMBL/GenBank/DDBJ whole genome shotgun (WGS) entry which is preliminary data.</text>
</comment>
<accession>A0AA43B812</accession>
<gene>
    <name evidence="2" type="ORF">N5J77_00410</name>
</gene>
<protein>
    <submittedName>
        <fullName evidence="2">Uncharacterized protein</fullName>
    </submittedName>
</protein>
<dbReference type="EMBL" id="JAOCKX010000001">
    <property type="protein sequence ID" value="MDH2129568.1"/>
    <property type="molecule type" value="Genomic_DNA"/>
</dbReference>